<dbReference type="EMBL" id="JAPFFI010000013">
    <property type="protein sequence ID" value="KAJ6371780.1"/>
    <property type="molecule type" value="Genomic_DNA"/>
</dbReference>
<keyword evidence="2" id="KW-0805">Transcription regulation</keyword>
<reference evidence="8" key="2">
    <citation type="journal article" date="2023" name="Int. J. Mol. Sci.">
        <title>De Novo Assembly and Annotation of 11 Diverse Shrub Willow (Salix) Genomes Reveals Novel Gene Organization in Sex-Linked Regions.</title>
        <authorList>
            <person name="Hyden B."/>
            <person name="Feng K."/>
            <person name="Yates T.B."/>
            <person name="Jawdy S."/>
            <person name="Cereghino C."/>
            <person name="Smart L.B."/>
            <person name="Muchero W."/>
        </authorList>
    </citation>
    <scope>NUCLEOTIDE SEQUENCE</scope>
    <source>
        <tissue evidence="8">Shoot tip</tissue>
    </source>
</reference>
<evidence type="ECO:0000256" key="4">
    <source>
        <dbReference type="ARBA" id="ARBA00023242"/>
    </source>
</evidence>
<dbReference type="InterPro" id="IPR005202">
    <property type="entry name" value="TF_GRAS"/>
</dbReference>
<feature type="region of interest" description="Disordered" evidence="6">
    <location>
        <begin position="374"/>
        <end position="409"/>
    </location>
</feature>
<keyword evidence="4" id="KW-0539">Nucleus</keyword>
<comment type="caution">
    <text evidence="5">Lacks conserved residue(s) required for the propagation of feature annotation.</text>
</comment>
<protein>
    <recommendedName>
        <fullName evidence="7">NLP1-9 GAF domain-containing protein</fullName>
    </recommendedName>
</protein>
<evidence type="ECO:0000256" key="2">
    <source>
        <dbReference type="ARBA" id="ARBA00023015"/>
    </source>
</evidence>
<dbReference type="InterPro" id="IPR055081">
    <property type="entry name" value="NLP1-9_GAF"/>
</dbReference>
<evidence type="ECO:0000313" key="9">
    <source>
        <dbReference type="Proteomes" id="UP001141253"/>
    </source>
</evidence>
<evidence type="ECO:0000313" key="8">
    <source>
        <dbReference type="EMBL" id="KAJ6371780.1"/>
    </source>
</evidence>
<dbReference type="Pfam" id="PF03514">
    <property type="entry name" value="GRAS"/>
    <property type="match status" value="1"/>
</dbReference>
<evidence type="ECO:0000259" key="7">
    <source>
        <dbReference type="Pfam" id="PF22922"/>
    </source>
</evidence>
<feature type="short sequence motif" description="LXXLL motif" evidence="5">
    <location>
        <begin position="221"/>
        <end position="225"/>
    </location>
</feature>
<comment type="caution">
    <text evidence="8">The sequence shown here is derived from an EMBL/GenBank/DDBJ whole genome shotgun (WGS) entry which is preliminary data.</text>
</comment>
<comment type="similarity">
    <text evidence="5">Belongs to the GRAS family.</text>
</comment>
<evidence type="ECO:0000256" key="1">
    <source>
        <dbReference type="ARBA" id="ARBA00004123"/>
    </source>
</evidence>
<comment type="subcellular location">
    <subcellularLocation>
        <location evidence="1">Nucleus</location>
    </subcellularLocation>
</comment>
<accession>A0ABQ9B3U0</accession>
<evidence type="ECO:0000256" key="6">
    <source>
        <dbReference type="SAM" id="MobiDB-lite"/>
    </source>
</evidence>
<reference evidence="8" key="1">
    <citation type="submission" date="2022-10" db="EMBL/GenBank/DDBJ databases">
        <authorList>
            <person name="Hyden B.L."/>
            <person name="Feng K."/>
            <person name="Yates T."/>
            <person name="Jawdy S."/>
            <person name="Smart L.B."/>
            <person name="Muchero W."/>
        </authorList>
    </citation>
    <scope>NUCLEOTIDE SEQUENCE</scope>
    <source>
        <tissue evidence="8">Shoot tip</tissue>
    </source>
</reference>
<keyword evidence="9" id="KW-1185">Reference proteome</keyword>
<gene>
    <name evidence="8" type="ORF">OIU77_002155</name>
</gene>
<dbReference type="PANTHER" id="PTHR31636">
    <property type="entry name" value="OSJNBA0084A10.13 PROTEIN-RELATED"/>
    <property type="match status" value="1"/>
</dbReference>
<evidence type="ECO:0000256" key="3">
    <source>
        <dbReference type="ARBA" id="ARBA00023163"/>
    </source>
</evidence>
<dbReference type="Proteomes" id="UP001141253">
    <property type="component" value="Chromosome 17"/>
</dbReference>
<organism evidence="8 9">
    <name type="scientific">Salix suchowensis</name>
    <dbReference type="NCBI Taxonomy" id="1278906"/>
    <lineage>
        <taxon>Eukaryota</taxon>
        <taxon>Viridiplantae</taxon>
        <taxon>Streptophyta</taxon>
        <taxon>Embryophyta</taxon>
        <taxon>Tracheophyta</taxon>
        <taxon>Spermatophyta</taxon>
        <taxon>Magnoliopsida</taxon>
        <taxon>eudicotyledons</taxon>
        <taxon>Gunneridae</taxon>
        <taxon>Pentapetalae</taxon>
        <taxon>rosids</taxon>
        <taxon>fabids</taxon>
        <taxon>Malpighiales</taxon>
        <taxon>Salicaceae</taxon>
        <taxon>Saliceae</taxon>
        <taxon>Salix</taxon>
    </lineage>
</organism>
<sequence length="709" mass="80231">MIRNPSSLKYRASSFAKMNPLGASKLLVCAKAIEDGDLNLADSLIKDVLAGNDDKLVIYFVEALVRRVYKIYPKNPRPLVPSCTFLRCNMDYLFFPFFWFAEITTRSAIADALTGKKRIHVIDFSLMPTGKRWGFLLDDYVKQSGDAISFHLTTIGPILSKNGDYLNEILEKLPAEAKKLPIEFEVKHVAANTPAEIVEAALKLERSSQDETIVVRWEFELHKLLAQPGATESVLSKLKELKPEIMIVVEQEASLNGQDFWECFSSSIRYYSIVFDSLDKDNFDHGNHCKVLWEMYFRRQISNLVAQQNTDQIVLLNTFAEWRERLFHSGFRHVRLKTQSKGTFFGHLPEYHIEEKNRHPVLYRHDDPLLFTSAWKPDPTQPNSESSGSWNQESSLRAEATIPGGSSGPPILAGTVSSSSFLDDQPDDPHVIIEGNVWSPECFSINQIAASAEIFDMMEYICHVHYLPLALTWMSDSRVLHLEKSACYLNDFAIVEFMEACGEHHLEEGKGVAGKALQLNSMYFVSDISDPKENNDVKGFPSIYDSWEYGLHGVVAIKLASVRISSINYVLELFLPLGMKEISAQRLLVNEIVSILEKNSRNSWRVCNEELSRANIGSEVEIMAEEVGTTTITQASQRPELSEIGSLSSMSWFNVNPPGDEVRVPDTHDQEVEQQNSTFRPAADLFPEYKVDGVATSSERRRTSDVWQF</sequence>
<feature type="region of interest" description="SAW" evidence="5">
    <location>
        <begin position="306"/>
        <end position="387"/>
    </location>
</feature>
<proteinExistence type="inferred from homology"/>
<feature type="short sequence motif" description="VHIID" evidence="5">
    <location>
        <begin position="119"/>
        <end position="123"/>
    </location>
</feature>
<name>A0ABQ9B3U0_9ROSI</name>
<feature type="domain" description="NLP1-9 GAF" evidence="7">
    <location>
        <begin position="442"/>
        <end position="602"/>
    </location>
</feature>
<dbReference type="Pfam" id="PF22922">
    <property type="entry name" value="GAF_NLP"/>
    <property type="match status" value="1"/>
</dbReference>
<dbReference type="PROSITE" id="PS50985">
    <property type="entry name" value="GRAS"/>
    <property type="match status" value="1"/>
</dbReference>
<feature type="compositionally biased region" description="Low complexity" evidence="6">
    <location>
        <begin position="383"/>
        <end position="395"/>
    </location>
</feature>
<keyword evidence="3" id="KW-0804">Transcription</keyword>
<evidence type="ECO:0000256" key="5">
    <source>
        <dbReference type="PROSITE-ProRule" id="PRU01191"/>
    </source>
</evidence>